<dbReference type="AlphaFoldDB" id="F5YH88"/>
<evidence type="ECO:0000256" key="1">
    <source>
        <dbReference type="ARBA" id="ARBA00022723"/>
    </source>
</evidence>
<keyword evidence="1" id="KW-0479">Metal-binding</keyword>
<dbReference type="Pfam" id="PF07883">
    <property type="entry name" value="Cupin_2"/>
    <property type="match status" value="1"/>
</dbReference>
<evidence type="ECO:0000259" key="2">
    <source>
        <dbReference type="Pfam" id="PF07883"/>
    </source>
</evidence>
<sequence>MITKRADMKTEIKEKMRGGEGVVNFTYYAPNDTEKNARMLAELSLPPGASIGRHKHENETEYFIFISGTGIADDNGTEKPVNPGDVMIIGDGGAHSVKNTGSVPLVFSAIIVTH</sequence>
<feature type="domain" description="Cupin type-2" evidence="2">
    <location>
        <begin position="43"/>
        <end position="108"/>
    </location>
</feature>
<protein>
    <submittedName>
        <fullName evidence="3">Cupin 2, conserved barrel</fullName>
    </submittedName>
</protein>
<evidence type="ECO:0000313" key="3">
    <source>
        <dbReference type="EMBL" id="AEF86818.1"/>
    </source>
</evidence>
<proteinExistence type="predicted"/>
<reference evidence="4" key="1">
    <citation type="submission" date="2009-12" db="EMBL/GenBank/DDBJ databases">
        <title>Complete sequence of Treponema primitia strain ZAS-2.</title>
        <authorList>
            <person name="Tetu S.G."/>
            <person name="Matson E."/>
            <person name="Ren Q."/>
            <person name="Seshadri R."/>
            <person name="Elbourne L."/>
            <person name="Hassan K.A."/>
            <person name="Durkin A."/>
            <person name="Radune D."/>
            <person name="Mohamoud Y."/>
            <person name="Shay R."/>
            <person name="Jin S."/>
            <person name="Zhang X."/>
            <person name="Lucey K."/>
            <person name="Ballor N.R."/>
            <person name="Ottesen E."/>
            <person name="Rosenthal R."/>
            <person name="Allen A."/>
            <person name="Leadbetter J.R."/>
            <person name="Paulsen I.T."/>
        </authorList>
    </citation>
    <scope>NUCLEOTIDE SEQUENCE [LARGE SCALE GENOMIC DNA]</scope>
    <source>
        <strain evidence="4">ATCC BAA-887 / DSM 12427 / ZAS-2</strain>
    </source>
</reference>
<dbReference type="InterPro" id="IPR011051">
    <property type="entry name" value="RmlC_Cupin_sf"/>
</dbReference>
<dbReference type="InterPro" id="IPR051610">
    <property type="entry name" value="GPI/OXD"/>
</dbReference>
<dbReference type="HOGENOM" id="CLU_116722_3_1_12"/>
<dbReference type="GO" id="GO:0046872">
    <property type="term" value="F:metal ion binding"/>
    <property type="evidence" value="ECO:0007669"/>
    <property type="project" value="UniProtKB-KW"/>
</dbReference>
<dbReference type="Proteomes" id="UP000009223">
    <property type="component" value="Chromosome"/>
</dbReference>
<dbReference type="STRING" id="545694.TREPR_1117"/>
<evidence type="ECO:0000313" key="4">
    <source>
        <dbReference type="Proteomes" id="UP000009223"/>
    </source>
</evidence>
<dbReference type="PANTHER" id="PTHR35848:SF6">
    <property type="entry name" value="CUPIN TYPE-2 DOMAIN-CONTAINING PROTEIN"/>
    <property type="match status" value="1"/>
</dbReference>
<dbReference type="Gene3D" id="2.60.120.10">
    <property type="entry name" value="Jelly Rolls"/>
    <property type="match status" value="1"/>
</dbReference>
<dbReference type="SUPFAM" id="SSF51182">
    <property type="entry name" value="RmlC-like cupins"/>
    <property type="match status" value="1"/>
</dbReference>
<dbReference type="EMBL" id="CP001843">
    <property type="protein sequence ID" value="AEF86818.1"/>
    <property type="molecule type" value="Genomic_DNA"/>
</dbReference>
<dbReference type="InterPro" id="IPR013096">
    <property type="entry name" value="Cupin_2"/>
</dbReference>
<dbReference type="InterPro" id="IPR014710">
    <property type="entry name" value="RmlC-like_jellyroll"/>
</dbReference>
<keyword evidence="4" id="KW-1185">Reference proteome</keyword>
<gene>
    <name evidence="3" type="ordered locus">TREPR_1117</name>
</gene>
<dbReference type="KEGG" id="tpi:TREPR_1117"/>
<name>F5YH88_TREPZ</name>
<dbReference type="PANTHER" id="PTHR35848">
    <property type="entry name" value="OXALATE-BINDING PROTEIN"/>
    <property type="match status" value="1"/>
</dbReference>
<accession>F5YH88</accession>
<reference evidence="3 4" key="2">
    <citation type="journal article" date="2011" name="ISME J.">
        <title>RNA-seq reveals cooperative metabolic interactions between two termite-gut spirochete species in co-culture.</title>
        <authorList>
            <person name="Rosenthal A.Z."/>
            <person name="Matson E.G."/>
            <person name="Eldar A."/>
            <person name="Leadbetter J.R."/>
        </authorList>
    </citation>
    <scope>NUCLEOTIDE SEQUENCE [LARGE SCALE GENOMIC DNA]</scope>
    <source>
        <strain evidence="4">ATCC BAA-887 / DSM 12427 / ZAS-2</strain>
    </source>
</reference>
<dbReference type="eggNOG" id="COG1917">
    <property type="taxonomic scope" value="Bacteria"/>
</dbReference>
<dbReference type="RefSeq" id="WP_015708955.1">
    <property type="nucleotide sequence ID" value="NC_015578.1"/>
</dbReference>
<dbReference type="CDD" id="cd02221">
    <property type="entry name" value="cupin_TM1287-like"/>
    <property type="match status" value="1"/>
</dbReference>
<organism evidence="3 4">
    <name type="scientific">Treponema primitia (strain ATCC BAA-887 / DSM 12427 / ZAS-2)</name>
    <dbReference type="NCBI Taxonomy" id="545694"/>
    <lineage>
        <taxon>Bacteria</taxon>
        <taxon>Pseudomonadati</taxon>
        <taxon>Spirochaetota</taxon>
        <taxon>Spirochaetia</taxon>
        <taxon>Spirochaetales</taxon>
        <taxon>Treponemataceae</taxon>
        <taxon>Treponema</taxon>
    </lineage>
</organism>